<dbReference type="SUPFAM" id="SSF103473">
    <property type="entry name" value="MFS general substrate transporter"/>
    <property type="match status" value="1"/>
</dbReference>
<feature type="transmembrane region" description="Helical" evidence="4">
    <location>
        <begin position="380"/>
        <end position="400"/>
    </location>
</feature>
<feature type="transmembrane region" description="Helical" evidence="4">
    <location>
        <begin position="157"/>
        <end position="176"/>
    </location>
</feature>
<dbReference type="PANTHER" id="PTHR11360:SF315">
    <property type="entry name" value="TRANSPORTER MCH2-RELATED"/>
    <property type="match status" value="1"/>
</dbReference>
<dbReference type="OrthoDB" id="2213137at2759"/>
<feature type="transmembrane region" description="Helical" evidence="4">
    <location>
        <begin position="312"/>
        <end position="333"/>
    </location>
</feature>
<dbReference type="Proteomes" id="UP000076871">
    <property type="component" value="Unassembled WGS sequence"/>
</dbReference>
<evidence type="ECO:0000256" key="2">
    <source>
        <dbReference type="ARBA" id="ARBA00006727"/>
    </source>
</evidence>
<dbReference type="Pfam" id="PF07690">
    <property type="entry name" value="MFS_1"/>
    <property type="match status" value="1"/>
</dbReference>
<feature type="transmembrane region" description="Helical" evidence="4">
    <location>
        <begin position="214"/>
        <end position="231"/>
    </location>
</feature>
<keyword evidence="4" id="KW-0472">Membrane</keyword>
<feature type="transmembrane region" description="Helical" evidence="4">
    <location>
        <begin position="84"/>
        <end position="108"/>
    </location>
</feature>
<dbReference type="InterPro" id="IPR036259">
    <property type="entry name" value="MFS_trans_sf"/>
</dbReference>
<dbReference type="GO" id="GO:0022857">
    <property type="term" value="F:transmembrane transporter activity"/>
    <property type="evidence" value="ECO:0007669"/>
    <property type="project" value="InterPro"/>
</dbReference>
<reference evidence="6 7" key="1">
    <citation type="journal article" date="2016" name="Mol. Biol. Evol.">
        <title>Comparative Genomics of Early-Diverging Mushroom-Forming Fungi Provides Insights into the Origins of Lignocellulose Decay Capabilities.</title>
        <authorList>
            <person name="Nagy L.G."/>
            <person name="Riley R."/>
            <person name="Tritt A."/>
            <person name="Adam C."/>
            <person name="Daum C."/>
            <person name="Floudas D."/>
            <person name="Sun H."/>
            <person name="Yadav J.S."/>
            <person name="Pangilinan J."/>
            <person name="Larsson K.H."/>
            <person name="Matsuura K."/>
            <person name="Barry K."/>
            <person name="Labutti K."/>
            <person name="Kuo R."/>
            <person name="Ohm R.A."/>
            <person name="Bhattacharya S.S."/>
            <person name="Shirouzu T."/>
            <person name="Yoshinaga Y."/>
            <person name="Martin F.M."/>
            <person name="Grigoriev I.V."/>
            <person name="Hibbett D.S."/>
        </authorList>
    </citation>
    <scope>NUCLEOTIDE SEQUENCE [LARGE SCALE GENOMIC DNA]</scope>
    <source>
        <strain evidence="6 7">93-53</strain>
    </source>
</reference>
<dbReference type="AlphaFoldDB" id="A0A165B6U6"/>
<sequence>MSTMQAAPTPDGSLSPGTAAQHVASTRFAEPLSLPIRGLTSSSMSLVKTQSTEGEAEKAAIDSLAIVEVDNEVLDSPPDGGLHAWMTVAAVWLVTFTTFGIVNVWGILQSAYISDPSSHLRDRTVAQIGYIGGCSGGFTFAVGPLANILVSRVGVQFTVLCGVVLVSLSLMLASISMQYWQLLLSEGILFGIGCSFAFIPAVGLPSQWFAKRRSLATGIASSGSGIAGVVLPPISQALISHTSIAWCLRFLGFISLAFGLCGVLLIKQRSVAKRNVQYKAFDWRVLRISGFPYFLLFVFFQFFGYATPLFFIPSYCTAVGISASKASGVVSVANGMQVVGRVLSGTLADKAGPINLLIVFSLLMGLSSIVMWYFAASLGVLMVFAVFYGIFAGAYWSLSVPTAVKIVGIEKLGTAVSFQFLAVIIPSIFSVPLGSQIIMNTVRDGKMDLESRSAYRYLIVWSALVSVVASLVLLPVRFQFNRRLFEKV</sequence>
<keyword evidence="7" id="KW-1185">Reference proteome</keyword>
<evidence type="ECO:0000313" key="6">
    <source>
        <dbReference type="EMBL" id="KZT00376.1"/>
    </source>
</evidence>
<keyword evidence="4" id="KW-1133">Transmembrane helix</keyword>
<dbReference type="PROSITE" id="PS50850">
    <property type="entry name" value="MFS"/>
    <property type="match status" value="1"/>
</dbReference>
<dbReference type="GeneID" id="63827247"/>
<feature type="transmembrane region" description="Helical" evidence="4">
    <location>
        <begin position="354"/>
        <end position="374"/>
    </location>
</feature>
<comment type="subcellular location">
    <subcellularLocation>
        <location evidence="1">Membrane</location>
        <topology evidence="1">Multi-pass membrane protein</topology>
    </subcellularLocation>
</comment>
<feature type="transmembrane region" description="Helical" evidence="4">
    <location>
        <begin position="182"/>
        <end position="202"/>
    </location>
</feature>
<dbReference type="InterPro" id="IPR011701">
    <property type="entry name" value="MFS"/>
</dbReference>
<dbReference type="InParanoid" id="A0A165B6U6"/>
<feature type="transmembrane region" description="Helical" evidence="4">
    <location>
        <begin position="454"/>
        <end position="474"/>
    </location>
</feature>
<dbReference type="InterPro" id="IPR020846">
    <property type="entry name" value="MFS_dom"/>
</dbReference>
<evidence type="ECO:0000256" key="4">
    <source>
        <dbReference type="SAM" id="Phobius"/>
    </source>
</evidence>
<feature type="transmembrane region" description="Helical" evidence="4">
    <location>
        <begin position="128"/>
        <end position="150"/>
    </location>
</feature>
<feature type="transmembrane region" description="Helical" evidence="4">
    <location>
        <begin position="412"/>
        <end position="434"/>
    </location>
</feature>
<organism evidence="6 7">
    <name type="scientific">Laetiporus sulphureus 93-53</name>
    <dbReference type="NCBI Taxonomy" id="1314785"/>
    <lineage>
        <taxon>Eukaryota</taxon>
        <taxon>Fungi</taxon>
        <taxon>Dikarya</taxon>
        <taxon>Basidiomycota</taxon>
        <taxon>Agaricomycotina</taxon>
        <taxon>Agaricomycetes</taxon>
        <taxon>Polyporales</taxon>
        <taxon>Laetiporus</taxon>
    </lineage>
</organism>
<dbReference type="PANTHER" id="PTHR11360">
    <property type="entry name" value="MONOCARBOXYLATE TRANSPORTER"/>
    <property type="match status" value="1"/>
</dbReference>
<dbReference type="EMBL" id="KV427687">
    <property type="protein sequence ID" value="KZT00376.1"/>
    <property type="molecule type" value="Genomic_DNA"/>
</dbReference>
<protein>
    <submittedName>
        <fullName evidence="6">MFS general substrate transporter</fullName>
    </submittedName>
</protein>
<dbReference type="InterPro" id="IPR050327">
    <property type="entry name" value="Proton-linked_MCT"/>
</dbReference>
<gene>
    <name evidence="6" type="ORF">LAESUDRAFT_732312</name>
</gene>
<feature type="region of interest" description="Disordered" evidence="3">
    <location>
        <begin position="1"/>
        <end position="20"/>
    </location>
</feature>
<evidence type="ECO:0000313" key="7">
    <source>
        <dbReference type="Proteomes" id="UP000076871"/>
    </source>
</evidence>
<dbReference type="GO" id="GO:0016020">
    <property type="term" value="C:membrane"/>
    <property type="evidence" value="ECO:0007669"/>
    <property type="project" value="UniProtKB-SubCell"/>
</dbReference>
<comment type="similarity">
    <text evidence="2">Belongs to the major facilitator superfamily. Monocarboxylate porter (TC 2.A.1.13) family.</text>
</comment>
<dbReference type="Gene3D" id="1.20.1250.20">
    <property type="entry name" value="MFS general substrate transporter like domains"/>
    <property type="match status" value="2"/>
</dbReference>
<accession>A0A165B6U6</accession>
<dbReference type="RefSeq" id="XP_040758116.1">
    <property type="nucleotide sequence ID" value="XM_040910218.1"/>
</dbReference>
<keyword evidence="4" id="KW-0812">Transmembrane</keyword>
<evidence type="ECO:0000259" key="5">
    <source>
        <dbReference type="PROSITE" id="PS50850"/>
    </source>
</evidence>
<proteinExistence type="inferred from homology"/>
<feature type="domain" description="Major facilitator superfamily (MFS) profile" evidence="5">
    <location>
        <begin position="285"/>
        <end position="488"/>
    </location>
</feature>
<feature type="transmembrane region" description="Helical" evidence="4">
    <location>
        <begin position="243"/>
        <end position="265"/>
    </location>
</feature>
<evidence type="ECO:0000256" key="1">
    <source>
        <dbReference type="ARBA" id="ARBA00004141"/>
    </source>
</evidence>
<evidence type="ECO:0000256" key="3">
    <source>
        <dbReference type="SAM" id="MobiDB-lite"/>
    </source>
</evidence>
<feature type="transmembrane region" description="Helical" evidence="4">
    <location>
        <begin position="285"/>
        <end position="306"/>
    </location>
</feature>
<name>A0A165B6U6_9APHY</name>